<accession>B0NJY8</accession>
<proteinExistence type="predicted"/>
<gene>
    <name evidence="1" type="ORF">HDCHBGLK_01682</name>
</gene>
<dbReference type="AlphaFoldDB" id="B0NJY8"/>
<name>B0NJY8_CLOS5</name>
<dbReference type="EMBL" id="CP036170">
    <property type="protein sequence ID" value="QBF74285.1"/>
    <property type="molecule type" value="Genomic_DNA"/>
</dbReference>
<dbReference type="HOGENOM" id="CLU_3151389_0_0_9"/>
<dbReference type="Proteomes" id="UP000289664">
    <property type="component" value="Chromosome"/>
</dbReference>
<evidence type="ECO:0000313" key="1">
    <source>
        <dbReference type="EMBL" id="QBF74285.1"/>
    </source>
</evidence>
<reference evidence="1 2" key="1">
    <citation type="journal article" date="2019" name="Appl. Environ. Microbiol.">
        <title>Clostridium scindens ATCC 35704: integration of nutritional requirements, the complete genome sequence, and global transcriptional responses to bile acids.</title>
        <authorList>
            <person name="Devendran S."/>
            <person name="Shrestha R."/>
            <person name="Alves J.M.P."/>
            <person name="Wolf P.G."/>
            <person name="Ly L."/>
            <person name="Hernandez A.G."/>
            <person name="Mendez-Garcia C."/>
            <person name="Inboden A."/>
            <person name="Wiley J."/>
            <person name="Paul O."/>
            <person name="Allen A."/>
            <person name="Springer E."/>
            <person name="Wright C.L."/>
            <person name="Fields C.J."/>
            <person name="Daniel S.L."/>
            <person name="Ridlon J.M."/>
        </authorList>
    </citation>
    <scope>NUCLEOTIDE SEQUENCE [LARGE SCALE GENOMIC DNA]</scope>
    <source>
        <strain evidence="1 2">ATCC 35704</strain>
    </source>
</reference>
<sequence>MFGISAGQKYFLPDFPYCFITCIGNGYKEGRLAKFEGGQPLFCCFFFR</sequence>
<dbReference type="KEGG" id="csci:HDCHBGLK_01682"/>
<evidence type="ECO:0000313" key="2">
    <source>
        <dbReference type="Proteomes" id="UP000289664"/>
    </source>
</evidence>
<organism evidence="1 2">
    <name type="scientific">Clostridium scindens (strain ATCC 35704 / DSM 5676 / VPI 13733 / 19)</name>
    <dbReference type="NCBI Taxonomy" id="411468"/>
    <lineage>
        <taxon>Bacteria</taxon>
        <taxon>Bacillati</taxon>
        <taxon>Bacillota</taxon>
        <taxon>Clostridia</taxon>
        <taxon>Lachnospirales</taxon>
        <taxon>Lachnospiraceae</taxon>
    </lineage>
</organism>
<keyword evidence="2" id="KW-1185">Reference proteome</keyword>
<protein>
    <submittedName>
        <fullName evidence="1">Uncharacterized protein</fullName>
    </submittedName>
</protein>
<dbReference type="STRING" id="411468.CLOSCI_03829"/>